<evidence type="ECO:0000313" key="5">
    <source>
        <dbReference type="EMBL" id="GLI58623.1"/>
    </source>
</evidence>
<dbReference type="EMBL" id="BSDZ01000003">
    <property type="protein sequence ID" value="GLI58623.1"/>
    <property type="molecule type" value="Genomic_DNA"/>
</dbReference>
<dbReference type="Pfam" id="PF13516">
    <property type="entry name" value="LRR_6"/>
    <property type="match status" value="4"/>
</dbReference>
<keyword evidence="4" id="KW-0677">Repeat</keyword>
<dbReference type="SMART" id="SM00368">
    <property type="entry name" value="LRR_RI"/>
    <property type="match status" value="9"/>
</dbReference>
<name>A0ABQ5RM00_9CHLO</name>
<reference evidence="5 6" key="1">
    <citation type="journal article" date="2023" name="IScience">
        <title>Expanded male sex-determining region conserved during the evolution of homothallism in the green alga Volvox.</title>
        <authorList>
            <person name="Yamamoto K."/>
            <person name="Matsuzaki R."/>
            <person name="Mahakham W."/>
            <person name="Heman W."/>
            <person name="Sekimoto H."/>
            <person name="Kawachi M."/>
            <person name="Minakuchi Y."/>
            <person name="Toyoda A."/>
            <person name="Nozaki H."/>
        </authorList>
    </citation>
    <scope>NUCLEOTIDE SEQUENCE [LARGE SCALE GENOMIC DNA]</scope>
    <source>
        <strain evidence="5 6">NIES-4468</strain>
    </source>
</reference>
<sequence>MAWGQAGARGIDDLVRRIAGNDPKLTSLTILRQRRFIHDDVASFVRAMATNTNLTELYCSSHPVAPHTASLFAEMLTHSHGMRSLCVGDSSFGDDGVVELARGVAASSLTHLDLSNKGFGQRGAKALAAALAAAPSLVHLELNSNPLLGDAGLRTLCGIGEGDVDGNNGDRLPAVAIWAGLRVLEVQGCGVSAAGVRALAASPNCARLHVLRLDGNSLGPEGGAAVGELLQAASSLQELSLRRSDLGDLGGEALGAALVSRSISVAQASSGVTEPAAQGRIPLVLDLSECGLGSQSLKALQEAVLSGARLALLCLAGNTAVSDADVAAQGTALWPGRCKAESGAAVAHLDVSGTAAGPQAVSALSLAKGLRHLSMVGCPLGAGGAAALASSLRTSGGKSTECGEGELSAAAFPWAELQELCISGTGLGIEDLRAVFAALAAGGAPNLQSLEVGANPGVREDAFQELLASLRDSRPQLAVYWRSGDDLGPRVQGQ</sequence>
<protein>
    <submittedName>
        <fullName evidence="5">Uncharacterized protein</fullName>
    </submittedName>
</protein>
<dbReference type="InterPro" id="IPR032675">
    <property type="entry name" value="LRR_dom_sf"/>
</dbReference>
<organism evidence="5 6">
    <name type="scientific">Volvox africanus</name>
    <dbReference type="NCBI Taxonomy" id="51714"/>
    <lineage>
        <taxon>Eukaryota</taxon>
        <taxon>Viridiplantae</taxon>
        <taxon>Chlorophyta</taxon>
        <taxon>core chlorophytes</taxon>
        <taxon>Chlorophyceae</taxon>
        <taxon>CS clade</taxon>
        <taxon>Chlamydomonadales</taxon>
        <taxon>Volvocaceae</taxon>
        <taxon>Volvox</taxon>
    </lineage>
</organism>
<keyword evidence="6" id="KW-1185">Reference proteome</keyword>
<dbReference type="Gene3D" id="3.80.10.10">
    <property type="entry name" value="Ribonuclease Inhibitor"/>
    <property type="match status" value="4"/>
</dbReference>
<dbReference type="InterPro" id="IPR027038">
    <property type="entry name" value="RanGap"/>
</dbReference>
<dbReference type="InterPro" id="IPR001611">
    <property type="entry name" value="Leu-rich_rpt"/>
</dbReference>
<dbReference type="PANTHER" id="PTHR24113">
    <property type="entry name" value="RAN GTPASE-ACTIVATING PROTEIN 1"/>
    <property type="match status" value="1"/>
</dbReference>
<comment type="subcellular location">
    <subcellularLocation>
        <location evidence="1">Cytoplasm</location>
        <location evidence="1">Cytoskeleton</location>
        <location evidence="1">Cilium axoneme</location>
    </subcellularLocation>
</comment>
<comment type="caution">
    <text evidence="5">The sequence shown here is derived from an EMBL/GenBank/DDBJ whole genome shotgun (WGS) entry which is preliminary data.</text>
</comment>
<evidence type="ECO:0000256" key="1">
    <source>
        <dbReference type="ARBA" id="ARBA00004430"/>
    </source>
</evidence>
<evidence type="ECO:0000313" key="6">
    <source>
        <dbReference type="Proteomes" id="UP001165090"/>
    </source>
</evidence>
<evidence type="ECO:0000256" key="2">
    <source>
        <dbReference type="ARBA" id="ARBA00022468"/>
    </source>
</evidence>
<evidence type="ECO:0000256" key="4">
    <source>
        <dbReference type="ARBA" id="ARBA00022737"/>
    </source>
</evidence>
<evidence type="ECO:0000256" key="3">
    <source>
        <dbReference type="ARBA" id="ARBA00022614"/>
    </source>
</evidence>
<dbReference type="Proteomes" id="UP001165090">
    <property type="component" value="Unassembled WGS sequence"/>
</dbReference>
<dbReference type="SUPFAM" id="SSF52047">
    <property type="entry name" value="RNI-like"/>
    <property type="match status" value="1"/>
</dbReference>
<accession>A0ABQ5RM00</accession>
<gene>
    <name evidence="5" type="ORF">VaNZ11_000358</name>
</gene>
<proteinExistence type="predicted"/>
<keyword evidence="2" id="KW-0343">GTPase activation</keyword>
<dbReference type="PANTHER" id="PTHR24113:SF12">
    <property type="entry name" value="RAN GTPASE-ACTIVATING PROTEIN 1"/>
    <property type="match status" value="1"/>
</dbReference>
<keyword evidence="3" id="KW-0433">Leucine-rich repeat</keyword>